<comment type="catalytic activity">
    <reaction evidence="1">
        <text>Hydrolyzes the link between N-acetylmuramoyl residues and L-amino acid residues in certain cell-wall glycopeptides.</text>
        <dbReference type="EC" id="3.5.1.28"/>
    </reaction>
</comment>
<dbReference type="FunFam" id="3.40.80.10:FF:000006">
    <property type="entry name" value="N-acetylmuramoyl-L-alanine amidase"/>
    <property type="match status" value="1"/>
</dbReference>
<keyword evidence="3" id="KW-0378">Hydrolase</keyword>
<feature type="chain" id="PRO_5020841896" description="N-acetylmuramoyl-L-alanine amidase" evidence="5">
    <location>
        <begin position="34"/>
        <end position="513"/>
    </location>
</feature>
<dbReference type="Gene3D" id="2.60.120.260">
    <property type="entry name" value="Galactose-binding domain-like"/>
    <property type="match status" value="1"/>
</dbReference>
<keyword evidence="5" id="KW-0732">Signal</keyword>
<dbReference type="InterPro" id="IPR051206">
    <property type="entry name" value="NAMLAA_amidase_2"/>
</dbReference>
<comment type="caution">
    <text evidence="7">The sequence shown here is derived from an EMBL/GenBank/DDBJ whole genome shotgun (WGS) entry which is preliminary data.</text>
</comment>
<dbReference type="GO" id="GO:0071555">
    <property type="term" value="P:cell wall organization"/>
    <property type="evidence" value="ECO:0007669"/>
    <property type="project" value="UniProtKB-KW"/>
</dbReference>
<dbReference type="SMART" id="SM00644">
    <property type="entry name" value="Ami_2"/>
    <property type="match status" value="1"/>
</dbReference>
<dbReference type="PANTHER" id="PTHR30417">
    <property type="entry name" value="N-ACETYLMURAMOYL-L-ALANINE AMIDASE AMID"/>
    <property type="match status" value="1"/>
</dbReference>
<dbReference type="EMBL" id="SMKZ01000009">
    <property type="protein sequence ID" value="TDE11835.1"/>
    <property type="molecule type" value="Genomic_DNA"/>
</dbReference>
<evidence type="ECO:0000256" key="4">
    <source>
        <dbReference type="ARBA" id="ARBA00023316"/>
    </source>
</evidence>
<keyword evidence="8" id="KW-1185">Reference proteome</keyword>
<evidence type="ECO:0000256" key="2">
    <source>
        <dbReference type="ARBA" id="ARBA00011901"/>
    </source>
</evidence>
<dbReference type="GO" id="GO:0009254">
    <property type="term" value="P:peptidoglycan turnover"/>
    <property type="evidence" value="ECO:0007669"/>
    <property type="project" value="TreeGrafter"/>
</dbReference>
<feature type="domain" description="N-acetylmuramoyl-L-alanine amidase" evidence="6">
    <location>
        <begin position="232"/>
        <end position="360"/>
    </location>
</feature>
<dbReference type="InterPro" id="IPR036505">
    <property type="entry name" value="Amidase/PGRP_sf"/>
</dbReference>
<dbReference type="Gene3D" id="1.10.530.10">
    <property type="match status" value="1"/>
</dbReference>
<protein>
    <recommendedName>
        <fullName evidence="2">N-acetylmuramoyl-L-alanine amidase</fullName>
        <ecNumber evidence="2">3.5.1.28</ecNumber>
    </recommendedName>
</protein>
<dbReference type="SUPFAM" id="SSF53955">
    <property type="entry name" value="Lysozyme-like"/>
    <property type="match status" value="1"/>
</dbReference>
<name>A0A4R5DLT3_9ACTN</name>
<dbReference type="Pfam" id="PF25275">
    <property type="entry name" value="Golvesin_C"/>
    <property type="match status" value="1"/>
</dbReference>
<dbReference type="AlphaFoldDB" id="A0A4R5DLT3"/>
<evidence type="ECO:0000313" key="8">
    <source>
        <dbReference type="Proteomes" id="UP000294739"/>
    </source>
</evidence>
<feature type="signal peptide" evidence="5">
    <location>
        <begin position="1"/>
        <end position="33"/>
    </location>
</feature>
<dbReference type="GO" id="GO:0008745">
    <property type="term" value="F:N-acetylmuramoyl-L-alanine amidase activity"/>
    <property type="evidence" value="ECO:0007669"/>
    <property type="project" value="UniProtKB-EC"/>
</dbReference>
<evidence type="ECO:0000313" key="7">
    <source>
        <dbReference type="EMBL" id="TDE11835.1"/>
    </source>
</evidence>
<dbReference type="CDD" id="cd14488">
    <property type="entry name" value="CBM6-CBM35-CBM36_like_2"/>
    <property type="match status" value="1"/>
</dbReference>
<dbReference type="InterPro" id="IPR023346">
    <property type="entry name" value="Lysozyme-like_dom_sf"/>
</dbReference>
<accession>A0A4R5DLT3</accession>
<evidence type="ECO:0000259" key="6">
    <source>
        <dbReference type="SMART" id="SM00644"/>
    </source>
</evidence>
<dbReference type="OrthoDB" id="66275at2"/>
<proteinExistence type="predicted"/>
<evidence type="ECO:0000256" key="5">
    <source>
        <dbReference type="SAM" id="SignalP"/>
    </source>
</evidence>
<gene>
    <name evidence="7" type="ORF">E1269_08715</name>
</gene>
<dbReference type="SUPFAM" id="SSF55846">
    <property type="entry name" value="N-acetylmuramoyl-L-alanine amidase-like"/>
    <property type="match status" value="1"/>
</dbReference>
<dbReference type="CDD" id="cd06583">
    <property type="entry name" value="PGRP"/>
    <property type="match status" value="1"/>
</dbReference>
<dbReference type="EC" id="3.5.1.28" evidence="2"/>
<dbReference type="InParanoid" id="A0A4R5DLT3"/>
<dbReference type="Gene3D" id="3.40.80.10">
    <property type="entry name" value="Peptidoglycan recognition protein-like"/>
    <property type="match status" value="1"/>
</dbReference>
<evidence type="ECO:0000256" key="1">
    <source>
        <dbReference type="ARBA" id="ARBA00001561"/>
    </source>
</evidence>
<dbReference type="PANTHER" id="PTHR30417:SF1">
    <property type="entry name" value="N-ACETYLMURAMOYL-L-ALANINE AMIDASE AMID"/>
    <property type="match status" value="1"/>
</dbReference>
<dbReference type="InterPro" id="IPR002502">
    <property type="entry name" value="Amidase_domain"/>
</dbReference>
<dbReference type="GO" id="GO:0009253">
    <property type="term" value="P:peptidoglycan catabolic process"/>
    <property type="evidence" value="ECO:0007669"/>
    <property type="project" value="InterPro"/>
</dbReference>
<dbReference type="Pfam" id="PF01510">
    <property type="entry name" value="Amidase_2"/>
    <property type="match status" value="1"/>
</dbReference>
<sequence>MGTTVTSQPTRRAVIALGAALVVTPVVTVSAQAAGSPVRPVAGLRAAFTAASKRYGVPRDVLVALSYTVTRINDHAGQPSAAGGYGVMHLASNHTTNTLATAARLSGHSAAALRTDVAANVDGAAALLRSLADAAGLGAADRADVDAWYEPVARYSAFSDASVARLEADAVYQALARGLSLHAGGETFTVDARTVRPQLGAFADVPTVAQRFETMTEDYPPARWVAANSGNYRVANRPNDYAIDRVVIHTVQGSYAGCISWFQNPSANVSAHYVIRSSDGEVTQMVRNKDVAWHVGNTNNRSIGIEHEGWVDDASWYTEAMYRSSATLTRHVCDRYGIPLDRTHIIAHSEAPGATHTDPGPHWDWTRYMDYVRGDGGDPSWSVIVDNGGAFTASGNWATASAPGQYGSNHRHAQPVLSSDPAWFSADIPAAGSYRVEVWYPQDPANNSRTPYIVAASGGNQTVYVDQRANGGRWVLIGTFSLAAGNRQVVGVSRWTSTAGSIEADAVRISSTT</sequence>
<evidence type="ECO:0000256" key="3">
    <source>
        <dbReference type="ARBA" id="ARBA00022801"/>
    </source>
</evidence>
<keyword evidence="4" id="KW-0961">Cell wall biogenesis/degradation</keyword>
<dbReference type="Proteomes" id="UP000294739">
    <property type="component" value="Unassembled WGS sequence"/>
</dbReference>
<organism evidence="7 8">
    <name type="scientific">Jiangella asiatica</name>
    <dbReference type="NCBI Taxonomy" id="2530372"/>
    <lineage>
        <taxon>Bacteria</taxon>
        <taxon>Bacillati</taxon>
        <taxon>Actinomycetota</taxon>
        <taxon>Actinomycetes</taxon>
        <taxon>Jiangellales</taxon>
        <taxon>Jiangellaceae</taxon>
        <taxon>Jiangella</taxon>
    </lineage>
</organism>
<dbReference type="InterPro" id="IPR033803">
    <property type="entry name" value="CBD-like_Golvesin-Xly"/>
</dbReference>
<reference evidence="7 8" key="1">
    <citation type="submission" date="2019-03" db="EMBL/GenBank/DDBJ databases">
        <title>Draft genome sequences of novel Actinobacteria.</title>
        <authorList>
            <person name="Sahin N."/>
            <person name="Ay H."/>
            <person name="Saygin H."/>
        </authorList>
    </citation>
    <scope>NUCLEOTIDE SEQUENCE [LARGE SCALE GENOMIC DNA]</scope>
    <source>
        <strain evidence="7 8">5K138</strain>
    </source>
</reference>